<dbReference type="Pfam" id="PF20684">
    <property type="entry name" value="Fung_rhodopsin"/>
    <property type="match status" value="1"/>
</dbReference>
<comment type="caution">
    <text evidence="8">The sequence shown here is derived from an EMBL/GenBank/DDBJ whole genome shotgun (WGS) entry which is preliminary data.</text>
</comment>
<reference evidence="9" key="1">
    <citation type="submission" date="2018-05" db="EMBL/GenBank/DDBJ databases">
        <title>Draft genome sequence of Stemphylium lycopersici strain CIDEFI 213.</title>
        <authorList>
            <person name="Medina R."/>
            <person name="Franco M.E.E."/>
            <person name="Lucentini C.G."/>
            <person name="Saparrat M.C.N."/>
            <person name="Balatti P.A."/>
        </authorList>
    </citation>
    <scope>NUCLEOTIDE SEQUENCE [LARGE SCALE GENOMIC DNA]</scope>
    <source>
        <strain evidence="9">CIDEFI 213</strain>
    </source>
</reference>
<keyword evidence="2" id="KW-0812">Transmembrane</keyword>
<dbReference type="InterPro" id="IPR049326">
    <property type="entry name" value="Rhodopsin_dom_fungi"/>
</dbReference>
<dbReference type="PANTHER" id="PTHR33048">
    <property type="entry name" value="PTH11-LIKE INTEGRAL MEMBRANE PROTEIN (AFU_ORTHOLOGUE AFUA_5G11245)"/>
    <property type="match status" value="1"/>
</dbReference>
<evidence type="ECO:0000256" key="2">
    <source>
        <dbReference type="ARBA" id="ARBA00022692"/>
    </source>
</evidence>
<organism evidence="8 9">
    <name type="scientific">Stemphylium lycopersici</name>
    <name type="common">Tomato gray leaf spot disease fungus</name>
    <name type="synonym">Thyrospora lycopersici</name>
    <dbReference type="NCBI Taxonomy" id="183478"/>
    <lineage>
        <taxon>Eukaryota</taxon>
        <taxon>Fungi</taxon>
        <taxon>Dikarya</taxon>
        <taxon>Ascomycota</taxon>
        <taxon>Pezizomycotina</taxon>
        <taxon>Dothideomycetes</taxon>
        <taxon>Pleosporomycetidae</taxon>
        <taxon>Pleosporales</taxon>
        <taxon>Pleosporineae</taxon>
        <taxon>Pleosporaceae</taxon>
        <taxon>Stemphylium</taxon>
    </lineage>
</organism>
<evidence type="ECO:0000256" key="5">
    <source>
        <dbReference type="ARBA" id="ARBA00038359"/>
    </source>
</evidence>
<dbReference type="InterPro" id="IPR052337">
    <property type="entry name" value="SAT4-like"/>
</dbReference>
<name>A0A364MXR7_STELY</name>
<dbReference type="Proteomes" id="UP000249619">
    <property type="component" value="Unassembled WGS sequence"/>
</dbReference>
<evidence type="ECO:0000313" key="8">
    <source>
        <dbReference type="EMBL" id="RAR06631.1"/>
    </source>
</evidence>
<dbReference type="STRING" id="183478.A0A364MXR7"/>
<dbReference type="PANTHER" id="PTHR33048:SF96">
    <property type="entry name" value="INTEGRAL MEMBRANE PROTEIN"/>
    <property type="match status" value="1"/>
</dbReference>
<evidence type="ECO:0000256" key="6">
    <source>
        <dbReference type="SAM" id="MobiDB-lite"/>
    </source>
</evidence>
<comment type="subcellular location">
    <subcellularLocation>
        <location evidence="1">Membrane</location>
        <topology evidence="1">Multi-pass membrane protein</topology>
    </subcellularLocation>
</comment>
<keyword evidence="3" id="KW-1133">Transmembrane helix</keyword>
<comment type="similarity">
    <text evidence="5">Belongs to the SAT4 family.</text>
</comment>
<evidence type="ECO:0000256" key="1">
    <source>
        <dbReference type="ARBA" id="ARBA00004141"/>
    </source>
</evidence>
<evidence type="ECO:0000256" key="4">
    <source>
        <dbReference type="ARBA" id="ARBA00023136"/>
    </source>
</evidence>
<feature type="region of interest" description="Disordered" evidence="6">
    <location>
        <begin position="159"/>
        <end position="178"/>
    </location>
</feature>
<dbReference type="EMBL" id="QGDH01000112">
    <property type="protein sequence ID" value="RAR06631.1"/>
    <property type="molecule type" value="Genomic_DNA"/>
</dbReference>
<feature type="region of interest" description="Disordered" evidence="6">
    <location>
        <begin position="86"/>
        <end position="122"/>
    </location>
</feature>
<accession>A0A364MXR7</accession>
<keyword evidence="9" id="KW-1185">Reference proteome</keyword>
<keyword evidence="4" id="KW-0472">Membrane</keyword>
<dbReference type="AlphaFoldDB" id="A0A364MXR7"/>
<gene>
    <name evidence="8" type="ORF">DDE83_006859</name>
</gene>
<sequence>MKKKAKLLVAGILAFAAIGSTGTVIRMGYLHTIVEGPDFLYATTDVALWSTVEPGIGITAGSIATFRPLVRHLMWHLGFANEPREGRTPRYYSSNSERKRKNRRGHRRSLSPSDLVPTDIEGMPSHIVGPDEIDLEANVSPSKIVVTDMEERVRAASTRLHMSTQQSHTTPSTSNKDALTKTAQLNNAERFLRLLQYSKALVAQNGPYTTAPGTAVLLRASQLRVHRDDEALSTAEFALSLAAAQGSISSAQPDGPEKDDLLLFNRFWETAVAVLEEILSPGSLPQESFGWGIFGLSSGYMHPPSNELTMQNTFSSYKYRLHAALLKLPSLTGAKGSEYAVREKTSTAALVKVRREIHTCAHILLHKFRQEEWKRVRWFHVVAVAERWLGAFGQLPPQRVVKDREKCGKEAAMFDDEGLSELEDVISIRSRAQYTARNPKDAGLQRIERQVSKEPPEPTNQFFVPAEIHRIIVVRSYPWFYQARIDAPLIISYPETLTDLHLEHAQIQDLICWSFGGPESDMFALLLLEEEGLGKAVADYLVH</sequence>
<feature type="domain" description="Rhodopsin" evidence="7">
    <location>
        <begin position="1"/>
        <end position="71"/>
    </location>
</feature>
<dbReference type="GO" id="GO:0016020">
    <property type="term" value="C:membrane"/>
    <property type="evidence" value="ECO:0007669"/>
    <property type="project" value="UniProtKB-SubCell"/>
</dbReference>
<proteinExistence type="inferred from homology"/>
<protein>
    <submittedName>
        <fullName evidence="8">Integral membrane protein</fullName>
    </submittedName>
</protein>
<feature type="compositionally biased region" description="Basic residues" evidence="6">
    <location>
        <begin position="98"/>
        <end position="109"/>
    </location>
</feature>
<evidence type="ECO:0000256" key="3">
    <source>
        <dbReference type="ARBA" id="ARBA00022989"/>
    </source>
</evidence>
<evidence type="ECO:0000313" key="9">
    <source>
        <dbReference type="Proteomes" id="UP000249619"/>
    </source>
</evidence>
<feature type="compositionally biased region" description="Low complexity" evidence="6">
    <location>
        <begin position="163"/>
        <end position="174"/>
    </location>
</feature>
<evidence type="ECO:0000259" key="7">
    <source>
        <dbReference type="Pfam" id="PF20684"/>
    </source>
</evidence>